<dbReference type="PANTHER" id="PTHR47926:SF436">
    <property type="entry name" value="PENTATRICOPEPTIDE REPEAT-CONTAINING PROTEIN ELI1, CHLOROPLASTIC-LIKE ISOFORM X2"/>
    <property type="match status" value="1"/>
</dbReference>
<evidence type="ECO:0000313" key="4">
    <source>
        <dbReference type="Proteomes" id="UP001279734"/>
    </source>
</evidence>
<dbReference type="InterPro" id="IPR046960">
    <property type="entry name" value="PPR_At4g14850-like_plant"/>
</dbReference>
<dbReference type="PANTHER" id="PTHR47926">
    <property type="entry name" value="PENTATRICOPEPTIDE REPEAT-CONTAINING PROTEIN"/>
    <property type="match status" value="1"/>
</dbReference>
<evidence type="ECO:0000313" key="3">
    <source>
        <dbReference type="EMBL" id="GMH22333.1"/>
    </source>
</evidence>
<keyword evidence="1" id="KW-0677">Repeat</keyword>
<gene>
    <name evidence="3" type="ORF">Nepgr_024176</name>
</gene>
<dbReference type="InterPro" id="IPR046848">
    <property type="entry name" value="E_motif"/>
</dbReference>
<dbReference type="PROSITE" id="PS51375">
    <property type="entry name" value="PPR"/>
    <property type="match status" value="5"/>
</dbReference>
<dbReference type="AlphaFoldDB" id="A0AAD3XYJ4"/>
<evidence type="ECO:0000256" key="2">
    <source>
        <dbReference type="PROSITE-ProRule" id="PRU00708"/>
    </source>
</evidence>
<dbReference type="Pfam" id="PF13041">
    <property type="entry name" value="PPR_2"/>
    <property type="match status" value="2"/>
</dbReference>
<dbReference type="InterPro" id="IPR011990">
    <property type="entry name" value="TPR-like_helical_dom_sf"/>
</dbReference>
<feature type="repeat" description="PPR" evidence="2">
    <location>
        <begin position="489"/>
        <end position="523"/>
    </location>
</feature>
<evidence type="ECO:0000256" key="1">
    <source>
        <dbReference type="ARBA" id="ARBA00022737"/>
    </source>
</evidence>
<feature type="repeat" description="PPR" evidence="2">
    <location>
        <begin position="357"/>
        <end position="387"/>
    </location>
</feature>
<proteinExistence type="predicted"/>
<dbReference type="InterPro" id="IPR002885">
    <property type="entry name" value="PPR_rpt"/>
</dbReference>
<comment type="caution">
    <text evidence="3">The sequence shown here is derived from an EMBL/GenBank/DDBJ whole genome shotgun (WGS) entry which is preliminary data.</text>
</comment>
<dbReference type="NCBIfam" id="TIGR00756">
    <property type="entry name" value="PPR"/>
    <property type="match status" value="7"/>
</dbReference>
<dbReference type="Pfam" id="PF20431">
    <property type="entry name" value="E_motif"/>
    <property type="match status" value="1"/>
</dbReference>
<dbReference type="Pfam" id="PF01535">
    <property type="entry name" value="PPR"/>
    <property type="match status" value="6"/>
</dbReference>
<keyword evidence="4" id="KW-1185">Reference proteome</keyword>
<dbReference type="FunFam" id="1.25.40.10:FF:000348">
    <property type="entry name" value="Pentatricopeptide repeat-containing protein chloroplastic"/>
    <property type="match status" value="1"/>
</dbReference>
<name>A0AAD3XYJ4_NEPGR</name>
<sequence>MNLAKYGISSAARITLTKPTTVKPTINLAILESQLQKCQNVRQFNQILCQMISTGFMRDTYAGSRILMFSTGSSFVSVDYSRRIFDHVENPNGFIWNTMMRAYLQRMNSCQGVINLYKLMLDNYVVPDNYTFPISIEACALEPSSVAGKQIHGHVFKMGFDSLVYVQNTLISMYAGWGNMKSARQVFDESSVQDSVSWNSILAGYVKMGDSRESKLVYDLMPEKNIIASNSMIALLGKLGRVSEASQVFYEMLKKDFVSWSALISCYEQNEMYLEALILFKEMIADGISIDEVVVVTVLSACAHLVETEKGRLIHGLALKLGFYSYVNLQNACIHMYAACGDMVAAEKLFKSSYHLDLISWNSMISGYLKSRFVDKARALFDFMPEKDVVSWSAMISGYAKYDQFSETLKLFEEMQLGDIKPDETTLVSVISACTHLAALDQGKWLHAYIRKEGLKINPILGTTLIDMYMKCSCTENALEVFHGMEEKGVSTWNAVIVGLAMNGLADISLEVFSEMKNSGVLPNEITFVGVLSACRHKGLVDEGLQHFDSMVKQHKIEPNVKHYGCMVDLLGRAGLLKEAEELITSMPMAADVATWGALLAACKKHDDNERGERVGRKLIDLQPEHDGIHVLFSNTCASKGQWNDVREIRGKMSKHGVVKAPGCSLIESNGVVNEFMSNVPNIHI</sequence>
<organism evidence="3 4">
    <name type="scientific">Nepenthes gracilis</name>
    <name type="common">Slender pitcher plant</name>
    <dbReference type="NCBI Taxonomy" id="150966"/>
    <lineage>
        <taxon>Eukaryota</taxon>
        <taxon>Viridiplantae</taxon>
        <taxon>Streptophyta</taxon>
        <taxon>Embryophyta</taxon>
        <taxon>Tracheophyta</taxon>
        <taxon>Spermatophyta</taxon>
        <taxon>Magnoliopsida</taxon>
        <taxon>eudicotyledons</taxon>
        <taxon>Gunneridae</taxon>
        <taxon>Pentapetalae</taxon>
        <taxon>Caryophyllales</taxon>
        <taxon>Nepenthaceae</taxon>
        <taxon>Nepenthes</taxon>
    </lineage>
</organism>
<dbReference type="GO" id="GO:0003723">
    <property type="term" value="F:RNA binding"/>
    <property type="evidence" value="ECO:0007669"/>
    <property type="project" value="InterPro"/>
</dbReference>
<dbReference type="FunFam" id="1.25.40.10:FF:000470">
    <property type="entry name" value="Pentatricopeptide repeat-containing protein At5g66520"/>
    <property type="match status" value="1"/>
</dbReference>
<dbReference type="GO" id="GO:0009451">
    <property type="term" value="P:RNA modification"/>
    <property type="evidence" value="ECO:0007669"/>
    <property type="project" value="InterPro"/>
</dbReference>
<feature type="repeat" description="PPR" evidence="2">
    <location>
        <begin position="194"/>
        <end position="228"/>
    </location>
</feature>
<protein>
    <recommendedName>
        <fullName evidence="5">Pentatricopeptide repeat-containing protein</fullName>
    </recommendedName>
</protein>
<feature type="repeat" description="PPR" evidence="2">
    <location>
        <begin position="256"/>
        <end position="290"/>
    </location>
</feature>
<dbReference type="Proteomes" id="UP001279734">
    <property type="component" value="Unassembled WGS sequence"/>
</dbReference>
<dbReference type="Gene3D" id="1.25.40.10">
    <property type="entry name" value="Tetratricopeptide repeat domain"/>
    <property type="match status" value="6"/>
</dbReference>
<dbReference type="EMBL" id="BSYO01000024">
    <property type="protein sequence ID" value="GMH22333.1"/>
    <property type="molecule type" value="Genomic_DNA"/>
</dbReference>
<evidence type="ECO:0008006" key="5">
    <source>
        <dbReference type="Google" id="ProtNLM"/>
    </source>
</evidence>
<feature type="repeat" description="PPR" evidence="2">
    <location>
        <begin position="388"/>
        <end position="422"/>
    </location>
</feature>
<reference evidence="3" key="1">
    <citation type="submission" date="2023-05" db="EMBL/GenBank/DDBJ databases">
        <title>Nepenthes gracilis genome sequencing.</title>
        <authorList>
            <person name="Fukushima K."/>
        </authorList>
    </citation>
    <scope>NUCLEOTIDE SEQUENCE</scope>
    <source>
        <strain evidence="3">SING2019-196</strain>
    </source>
</reference>
<dbReference type="FunFam" id="1.25.40.10:FF:000184">
    <property type="entry name" value="Pentatricopeptide repeat-containing protein, chloroplastic"/>
    <property type="match status" value="1"/>
</dbReference>
<accession>A0AAD3XYJ4</accession>